<feature type="transmembrane region" description="Helical" evidence="7">
    <location>
        <begin position="868"/>
        <end position="892"/>
    </location>
</feature>
<protein>
    <recommendedName>
        <fullName evidence="8">Ion transport domain-containing protein</fullName>
    </recommendedName>
</protein>
<evidence type="ECO:0000256" key="1">
    <source>
        <dbReference type="ARBA" id="ARBA00004141"/>
    </source>
</evidence>
<comment type="subcellular location">
    <subcellularLocation>
        <location evidence="1">Membrane</location>
        <topology evidence="1">Multi-pass membrane protein</topology>
    </subcellularLocation>
</comment>
<dbReference type="InterPro" id="IPR024862">
    <property type="entry name" value="TRPV"/>
</dbReference>
<keyword evidence="5 7" id="KW-0472">Membrane</keyword>
<feature type="transmembrane region" description="Helical" evidence="7">
    <location>
        <begin position="814"/>
        <end position="835"/>
    </location>
</feature>
<accession>A0A433DIE4</accession>
<evidence type="ECO:0000256" key="3">
    <source>
        <dbReference type="ARBA" id="ARBA00022737"/>
    </source>
</evidence>
<dbReference type="GO" id="GO:0005216">
    <property type="term" value="F:monoatomic ion channel activity"/>
    <property type="evidence" value="ECO:0007669"/>
    <property type="project" value="InterPro"/>
</dbReference>
<dbReference type="PANTHER" id="PTHR10582">
    <property type="entry name" value="TRANSIENT RECEPTOR POTENTIAL ION CHANNEL PROTEIN"/>
    <property type="match status" value="1"/>
</dbReference>
<feature type="compositionally biased region" description="Basic and acidic residues" evidence="6">
    <location>
        <begin position="1083"/>
        <end position="1096"/>
    </location>
</feature>
<reference evidence="9 10" key="1">
    <citation type="journal article" date="2018" name="New Phytol.">
        <title>Phylogenomics of Endogonaceae and evolution of mycorrhizas within Mucoromycota.</title>
        <authorList>
            <person name="Chang Y."/>
            <person name="Desiro A."/>
            <person name="Na H."/>
            <person name="Sandor L."/>
            <person name="Lipzen A."/>
            <person name="Clum A."/>
            <person name="Barry K."/>
            <person name="Grigoriev I.V."/>
            <person name="Martin F.M."/>
            <person name="Stajich J.E."/>
            <person name="Smith M.E."/>
            <person name="Bonito G."/>
            <person name="Spatafora J.W."/>
        </authorList>
    </citation>
    <scope>NUCLEOTIDE SEQUENCE [LARGE SCALE GENOMIC DNA]</scope>
    <source>
        <strain evidence="9 10">GMNB39</strain>
    </source>
</reference>
<gene>
    <name evidence="9" type="ORF">BC936DRAFT_138637</name>
</gene>
<sequence>MAIVTNHETDITDLAHVIEIPPAVQGETFIHTTSAGPIYHGRMRNDAAQGGVVKISDSAIVVPSEKTSFSAIAVAVSADGSHLISVLTETALGLEPSRPVIVIVWVVIKQGDKLVCMKSFESEADVILCNSCADGAAISNDGKHIVLPIVGDFFNHGAISVDDLGRIHAPQLITIQCLGACATWFTYDESEIRHLLFSDRQGTILVYNNDFRTILHCYNEHMAYYPFIDCPGNTYRLAEQYFKSHPIDNDGWVQLRSIQDSRLVNEGEAMDYAISQGDERQLLAELLPGPVLRVVFVETGAVLAEVSIANARRSDGSCLPKPYWKFVGFSRDDTQLVLFDVGPESITVLSWDFYETSRPATRPLPFSKGDPGSEQRGIMAGSARLADSWYVFSVRGMELVLNGLRTGEDDDENTSGRDSPMRFDGNSAYEITRLLYKTSVSGDLQAIDAQECRVQILSNIEQFPFLLKLGILGDDFQLPYVSRPLVESKADDPIYRPWTSAERIFIKDLVRRSMYLSQVLPSSSMVERHVTNFMDCLSEEENVLMPYVERSLITSPTYLQFLSVCFARICEQAPATAVTILRAASYTPTPYKVGVVPGRFKPYSYPRDCRSGQIQYVNSPEFATFAHGVFVVDRTYLSWRCTRYLAQFLLYWISLWSRFLPQRQSTSFRQSVLCVTSIPDFCKYGISISRNDENCQPQQSFFGTKWPVPESAFSATVELMRDNDEIFGLPFMEVLILFKWRTFARHRWITARLVPLIAIYIIFLIAITLPGGSDSKVASGLMVLVLLYNIVRLAQESWQLVHSGRRYIASLYNLFDLVVLGFTTATAVLVIRSIPSTPKEGWVVTVTILLVWFHTLLQLRVFRPVRMYIYATVALLKHVVAFLTILGAVVFASSNALYMYLRPKIPSAGNIFNGTLSDGMAFAMTEPVDDTIMFARFHQSLKAVYMFLTGDYPSTASWGGDPMIDTLKIAFFILTTLVMFNTFIAIVSDLSNRNTEENRRRWIRELAEMVVGIERTLLWPSERENPAYFPRFVYYEADPNKVEVWRNRDAEWLPEAKSAEIYELRELVTKMEKTHRKHLDDIGAKLDKLAKPKGNRDPGNCDGRKRTVPSSSSA</sequence>
<dbReference type="PANTHER" id="PTHR10582:SF2">
    <property type="entry name" value="INACTIVE"/>
    <property type="match status" value="1"/>
</dbReference>
<feature type="transmembrane region" description="Helical" evidence="7">
    <location>
        <begin position="644"/>
        <end position="661"/>
    </location>
</feature>
<proteinExistence type="predicted"/>
<evidence type="ECO:0000256" key="7">
    <source>
        <dbReference type="SAM" id="Phobius"/>
    </source>
</evidence>
<keyword evidence="2 7" id="KW-0812">Transmembrane</keyword>
<evidence type="ECO:0000313" key="9">
    <source>
        <dbReference type="EMBL" id="RUP50556.1"/>
    </source>
</evidence>
<comment type="caution">
    <text evidence="9">The sequence shown here is derived from an EMBL/GenBank/DDBJ whole genome shotgun (WGS) entry which is preliminary data.</text>
</comment>
<evidence type="ECO:0000256" key="6">
    <source>
        <dbReference type="SAM" id="MobiDB-lite"/>
    </source>
</evidence>
<dbReference type="Proteomes" id="UP000268093">
    <property type="component" value="Unassembled WGS sequence"/>
</dbReference>
<dbReference type="GO" id="GO:0005886">
    <property type="term" value="C:plasma membrane"/>
    <property type="evidence" value="ECO:0007669"/>
    <property type="project" value="TreeGrafter"/>
</dbReference>
<evidence type="ECO:0000313" key="10">
    <source>
        <dbReference type="Proteomes" id="UP000268093"/>
    </source>
</evidence>
<feature type="transmembrane region" description="Helical" evidence="7">
    <location>
        <begin position="969"/>
        <end position="991"/>
    </location>
</feature>
<dbReference type="InterPro" id="IPR005821">
    <property type="entry name" value="Ion_trans_dom"/>
</dbReference>
<feature type="transmembrane region" description="Helical" evidence="7">
    <location>
        <begin position="777"/>
        <end position="794"/>
    </location>
</feature>
<dbReference type="SUPFAM" id="SSF50993">
    <property type="entry name" value="Peptidase/esterase 'gauge' domain"/>
    <property type="match status" value="1"/>
</dbReference>
<feature type="transmembrane region" description="Helical" evidence="7">
    <location>
        <begin position="841"/>
        <end position="861"/>
    </location>
</feature>
<keyword evidence="10" id="KW-1185">Reference proteome</keyword>
<evidence type="ECO:0000256" key="4">
    <source>
        <dbReference type="ARBA" id="ARBA00022989"/>
    </source>
</evidence>
<dbReference type="EMBL" id="RBNI01001349">
    <property type="protein sequence ID" value="RUP50556.1"/>
    <property type="molecule type" value="Genomic_DNA"/>
</dbReference>
<evidence type="ECO:0000259" key="8">
    <source>
        <dbReference type="Pfam" id="PF00520"/>
    </source>
</evidence>
<evidence type="ECO:0000256" key="5">
    <source>
        <dbReference type="ARBA" id="ARBA00023136"/>
    </source>
</evidence>
<dbReference type="Pfam" id="PF00520">
    <property type="entry name" value="Ion_trans"/>
    <property type="match status" value="1"/>
</dbReference>
<feature type="domain" description="Ion transport" evidence="8">
    <location>
        <begin position="756"/>
        <end position="997"/>
    </location>
</feature>
<organism evidence="9 10">
    <name type="scientific">Jimgerdemannia flammicorona</name>
    <dbReference type="NCBI Taxonomy" id="994334"/>
    <lineage>
        <taxon>Eukaryota</taxon>
        <taxon>Fungi</taxon>
        <taxon>Fungi incertae sedis</taxon>
        <taxon>Mucoromycota</taxon>
        <taxon>Mucoromycotina</taxon>
        <taxon>Endogonomycetes</taxon>
        <taxon>Endogonales</taxon>
        <taxon>Endogonaceae</taxon>
        <taxon>Jimgerdemannia</taxon>
    </lineage>
</organism>
<keyword evidence="3" id="KW-0677">Repeat</keyword>
<evidence type="ECO:0000256" key="2">
    <source>
        <dbReference type="ARBA" id="ARBA00022692"/>
    </source>
</evidence>
<keyword evidence="4 7" id="KW-1133">Transmembrane helix</keyword>
<dbReference type="AlphaFoldDB" id="A0A433DIE4"/>
<dbReference type="GO" id="GO:0098703">
    <property type="term" value="P:calcium ion import across plasma membrane"/>
    <property type="evidence" value="ECO:0007669"/>
    <property type="project" value="TreeGrafter"/>
</dbReference>
<feature type="region of interest" description="Disordered" evidence="6">
    <location>
        <begin position="1083"/>
        <end position="1114"/>
    </location>
</feature>
<name>A0A433DIE4_9FUNG</name>
<feature type="transmembrane region" description="Helical" evidence="7">
    <location>
        <begin position="749"/>
        <end position="771"/>
    </location>
</feature>
<dbReference type="OrthoDB" id="310870at2759"/>